<feature type="compositionally biased region" description="Polar residues" evidence="1">
    <location>
        <begin position="976"/>
        <end position="985"/>
    </location>
</feature>
<feature type="compositionally biased region" description="Polar residues" evidence="1">
    <location>
        <begin position="756"/>
        <end position="765"/>
    </location>
</feature>
<keyword evidence="3" id="KW-1185">Reference proteome</keyword>
<accession>A0A0C3PFE2</accession>
<protein>
    <submittedName>
        <fullName evidence="2">Uncharacterized protein</fullName>
    </submittedName>
</protein>
<evidence type="ECO:0000256" key="1">
    <source>
        <dbReference type="SAM" id="MobiDB-lite"/>
    </source>
</evidence>
<evidence type="ECO:0000313" key="3">
    <source>
        <dbReference type="Proteomes" id="UP000054217"/>
    </source>
</evidence>
<gene>
    <name evidence="2" type="ORF">M404DRAFT_24347</name>
</gene>
<dbReference type="InterPro" id="IPR041078">
    <property type="entry name" value="Plavaka"/>
</dbReference>
<proteinExistence type="predicted"/>
<feature type="region of interest" description="Disordered" evidence="1">
    <location>
        <begin position="954"/>
        <end position="996"/>
    </location>
</feature>
<dbReference type="InParanoid" id="A0A0C3PFE2"/>
<evidence type="ECO:0000313" key="2">
    <source>
        <dbReference type="EMBL" id="KIO06634.1"/>
    </source>
</evidence>
<dbReference type="Pfam" id="PF18759">
    <property type="entry name" value="Plavaka"/>
    <property type="match status" value="1"/>
</dbReference>
<organism evidence="2 3">
    <name type="scientific">Pisolithus tinctorius Marx 270</name>
    <dbReference type="NCBI Taxonomy" id="870435"/>
    <lineage>
        <taxon>Eukaryota</taxon>
        <taxon>Fungi</taxon>
        <taxon>Dikarya</taxon>
        <taxon>Basidiomycota</taxon>
        <taxon>Agaricomycotina</taxon>
        <taxon>Agaricomycetes</taxon>
        <taxon>Agaricomycetidae</taxon>
        <taxon>Boletales</taxon>
        <taxon>Sclerodermatineae</taxon>
        <taxon>Pisolithaceae</taxon>
        <taxon>Pisolithus</taxon>
    </lineage>
</organism>
<dbReference type="Proteomes" id="UP000054217">
    <property type="component" value="Unassembled WGS sequence"/>
</dbReference>
<dbReference type="STRING" id="870435.A0A0C3PFE2"/>
<name>A0A0C3PFE2_PISTI</name>
<reference evidence="3" key="2">
    <citation type="submission" date="2015-01" db="EMBL/GenBank/DDBJ databases">
        <title>Evolutionary Origins and Diversification of the Mycorrhizal Mutualists.</title>
        <authorList>
            <consortium name="DOE Joint Genome Institute"/>
            <consortium name="Mycorrhizal Genomics Consortium"/>
            <person name="Kohler A."/>
            <person name="Kuo A."/>
            <person name="Nagy L.G."/>
            <person name="Floudas D."/>
            <person name="Copeland A."/>
            <person name="Barry K.W."/>
            <person name="Cichocki N."/>
            <person name="Veneault-Fourrey C."/>
            <person name="LaButti K."/>
            <person name="Lindquist E.A."/>
            <person name="Lipzen A."/>
            <person name="Lundell T."/>
            <person name="Morin E."/>
            <person name="Murat C."/>
            <person name="Riley R."/>
            <person name="Ohm R."/>
            <person name="Sun H."/>
            <person name="Tunlid A."/>
            <person name="Henrissat B."/>
            <person name="Grigoriev I.V."/>
            <person name="Hibbett D.S."/>
            <person name="Martin F."/>
        </authorList>
    </citation>
    <scope>NUCLEOTIDE SEQUENCE [LARGE SCALE GENOMIC DNA]</scope>
    <source>
        <strain evidence="3">Marx 270</strain>
    </source>
</reference>
<dbReference type="EMBL" id="KN831962">
    <property type="protein sequence ID" value="KIO06634.1"/>
    <property type="molecule type" value="Genomic_DNA"/>
</dbReference>
<dbReference type="AlphaFoldDB" id="A0A0C3PFE2"/>
<sequence>MPPHRTYQRSKESSTKQPCKHCRNLYLPQGIKKHETSCVKEHVNRKERDKHNKAYIRDVHRTEIAKEAIAATSSLLVHPGVTGSSGSAAAVIPAPLRQLSAGPSQSIPGSPTGFALNEDDALMGMVSPRGRNTPDSAQVAGHSVNSTVLDRPTLFQSAEEFGQQNLKCMAPDREPWRPFASEGDYVFATVAVEAGLSSTQVDSLLKLIHCIRQGTASVTLRNDAGLRTALDRAVAQLTPFSKFEIAAPYKGSDVTFPIHIRPLWDWALDLLQNPSLAPHFVWDAERVFKLDGETYERFYTEPWTGDRWWDIQSRLPTHAENAVPFAFILYADKTRLSSHGTVKGYPVVARCANLPVHIRNGERYGGGCVVGWLPIVPELASEERKTGYVNFKRVVWHEAFYKLLEKVAELSKVGYLHECYDNIRRWLFPVILILSADYEELLFSFPLEELWDLSKTYEMCTTKQHQEALALYEQKKSAGEKKLKSLGLRPVKNVFWSVEHSEPEQAASFEPLHSLHGGLGGKHMHEELKIVVNELGRDFETCLEERVSAFPRWRGLAHFDTVIHITFSDGNKMRDLTRQCFYAALDILTSTTSQVGYQLLRMICSYLQLETLIGLDVHTEATLGMIEDELLVFRGELKAYRSRVRRLHDTGLKDNWNFPKAHLWKHVTRDIRSKGAVRNYSARPNEKMHGPLKDAYQDRSNGKDVAGQILRIDHHRFAIKLIQARIDAENERVTHFTDNEDNDEPFEGNTRLGAPQQPSTLSGVENTHRDDRVFEGFRRRLEIFLNACLPTYGYPLNAWIRLQGTDTVWEYQYLKVNYASVVDWKVAVNHIRCSPSFHGRPRYDCALIQLSETKTAFVRLIFMFTCKIAAFEDVFQFALVQPLTAGTGVRRLDQDFRLTRVKAVSRAASIFIPVKSIIRGALLYPDPSHHGEFLVVEHTDGDMFLRMKRWTQTRRRAPEAAEQDSSSDSDQMSAETQSNTSGSEQSDPDVGGPASE</sequence>
<dbReference type="HOGENOM" id="CLU_009122_0_0_1"/>
<feature type="region of interest" description="Disordered" evidence="1">
    <location>
        <begin position="737"/>
        <end position="765"/>
    </location>
</feature>
<reference evidence="2 3" key="1">
    <citation type="submission" date="2014-04" db="EMBL/GenBank/DDBJ databases">
        <authorList>
            <consortium name="DOE Joint Genome Institute"/>
            <person name="Kuo A."/>
            <person name="Kohler A."/>
            <person name="Costa M.D."/>
            <person name="Nagy L.G."/>
            <person name="Floudas D."/>
            <person name="Copeland A."/>
            <person name="Barry K.W."/>
            <person name="Cichocki N."/>
            <person name="Veneault-Fourrey C."/>
            <person name="LaButti K."/>
            <person name="Lindquist E.A."/>
            <person name="Lipzen A."/>
            <person name="Lundell T."/>
            <person name="Morin E."/>
            <person name="Murat C."/>
            <person name="Sun H."/>
            <person name="Tunlid A."/>
            <person name="Henrissat B."/>
            <person name="Grigoriev I.V."/>
            <person name="Hibbett D.S."/>
            <person name="Martin F."/>
            <person name="Nordberg H.P."/>
            <person name="Cantor M.N."/>
            <person name="Hua S.X."/>
        </authorList>
    </citation>
    <scope>NUCLEOTIDE SEQUENCE [LARGE SCALE GENOMIC DNA]</scope>
    <source>
        <strain evidence="2 3">Marx 270</strain>
    </source>
</reference>
<dbReference type="OrthoDB" id="3239511at2759"/>